<dbReference type="Proteomes" id="UP000008206">
    <property type="component" value="Chromosome"/>
</dbReference>
<dbReference type="EMBL" id="CP002198">
    <property type="protein sequence ID" value="ADN12891.1"/>
    <property type="molecule type" value="Genomic_DNA"/>
</dbReference>
<dbReference type="AlphaFoldDB" id="E0UCD4"/>
<evidence type="ECO:0000259" key="1">
    <source>
        <dbReference type="PROSITE" id="PS51750"/>
    </source>
</evidence>
<evidence type="ECO:0000313" key="3">
    <source>
        <dbReference type="Proteomes" id="UP000008206"/>
    </source>
</evidence>
<proteinExistence type="predicted"/>
<reference evidence="3" key="1">
    <citation type="journal article" date="2011" name="MBio">
        <title>Novel metabolic attributes of the genus Cyanothece, comprising a group of unicellular nitrogen-fixing Cyanobacteria.</title>
        <authorList>
            <person name="Bandyopadhyay A."/>
            <person name="Elvitigala T."/>
            <person name="Welsh E."/>
            <person name="Stockel J."/>
            <person name="Liberton M."/>
            <person name="Min H."/>
            <person name="Sherman L.A."/>
            <person name="Pakrasi H.B."/>
        </authorList>
    </citation>
    <scope>NUCLEOTIDE SEQUENCE [LARGE SCALE GENOMIC DNA]</scope>
    <source>
        <strain evidence="3">PCC 7822</strain>
    </source>
</reference>
<dbReference type="OrthoDB" id="9812611at2"/>
<dbReference type="PROSITE" id="PS51750">
    <property type="entry name" value="BRO_N"/>
    <property type="match status" value="1"/>
</dbReference>
<accession>E0UCD4</accession>
<dbReference type="PANTHER" id="PTHR36180:SF2">
    <property type="entry name" value="BRO FAMILY PROTEIN"/>
    <property type="match status" value="1"/>
</dbReference>
<dbReference type="eggNOG" id="COG3617">
    <property type="taxonomic scope" value="Bacteria"/>
</dbReference>
<dbReference type="InterPro" id="IPR003497">
    <property type="entry name" value="BRO_N_domain"/>
</dbReference>
<gene>
    <name evidence="2" type="ordered locus">Cyan7822_0871</name>
</gene>
<evidence type="ECO:0000313" key="2">
    <source>
        <dbReference type="EMBL" id="ADN12891.1"/>
    </source>
</evidence>
<dbReference type="HOGENOM" id="CLU_046670_8_2_3"/>
<dbReference type="KEGG" id="cyj:Cyan7822_0871"/>
<protein>
    <submittedName>
        <fullName evidence="2">Prophage antirepressor</fullName>
    </submittedName>
</protein>
<name>E0UCD4_GLOV7</name>
<keyword evidence="3" id="KW-1185">Reference proteome</keyword>
<dbReference type="RefSeq" id="WP_013321001.1">
    <property type="nucleotide sequence ID" value="NC_014501.1"/>
</dbReference>
<dbReference type="PANTHER" id="PTHR36180">
    <property type="entry name" value="DNA-BINDING PROTEIN-RELATED-RELATED"/>
    <property type="match status" value="1"/>
</dbReference>
<dbReference type="SMART" id="SM01040">
    <property type="entry name" value="Bro-N"/>
    <property type="match status" value="1"/>
</dbReference>
<organism evidence="2 3">
    <name type="scientific">Gloeothece verrucosa (strain PCC 7822)</name>
    <name type="common">Cyanothece sp. (strain PCC 7822)</name>
    <dbReference type="NCBI Taxonomy" id="497965"/>
    <lineage>
        <taxon>Bacteria</taxon>
        <taxon>Bacillati</taxon>
        <taxon>Cyanobacteriota</taxon>
        <taxon>Cyanophyceae</taxon>
        <taxon>Oscillatoriophycideae</taxon>
        <taxon>Chroococcales</taxon>
        <taxon>Aphanothecaceae</taxon>
        <taxon>Gloeothece</taxon>
        <taxon>Gloeothece verrucosa</taxon>
    </lineage>
</organism>
<dbReference type="Pfam" id="PF02498">
    <property type="entry name" value="Bro-N"/>
    <property type="match status" value="1"/>
</dbReference>
<feature type="domain" description="Bro-N" evidence="1">
    <location>
        <begin position="1"/>
        <end position="104"/>
    </location>
</feature>
<sequence length="230" mass="25949">MSDLIVFGFENQKVRCVGTPDQPEWIAQDVCDVLSVGLASNTLRNFDFDEKGMYSIHTPGGEQEMLTVTEPGLYRLIFKSRKAVAKRFQRWIFHEVLPSLRRTGSYSIQQNQQSPKALIVARAINEINELVVDISPRLAQYLIDHTISEVLEQTALPGTTEILRGVVEIAEEMGLPVNAQNRSQLGRFVKNSPIGQLAVPEKRLVNGTMREVQCYPDTEAVRNIIRSFFS</sequence>